<evidence type="ECO:0000256" key="2">
    <source>
        <dbReference type="PROSITE-ProRule" id="PRU00335"/>
    </source>
</evidence>
<organism evidence="4 7">
    <name type="scientific">Streptomyces radicis</name>
    <dbReference type="NCBI Taxonomy" id="1750517"/>
    <lineage>
        <taxon>Bacteria</taxon>
        <taxon>Bacillati</taxon>
        <taxon>Actinomycetota</taxon>
        <taxon>Actinomycetes</taxon>
        <taxon>Kitasatosporales</taxon>
        <taxon>Streptomycetaceae</taxon>
        <taxon>Streptomyces</taxon>
    </lineage>
</organism>
<dbReference type="InterPro" id="IPR050109">
    <property type="entry name" value="HTH-type_TetR-like_transc_reg"/>
</dbReference>
<dbReference type="GO" id="GO:0003700">
    <property type="term" value="F:DNA-binding transcription factor activity"/>
    <property type="evidence" value="ECO:0007669"/>
    <property type="project" value="TreeGrafter"/>
</dbReference>
<keyword evidence="1 2" id="KW-0238">DNA-binding</keyword>
<feature type="domain" description="HTH tetR-type" evidence="3">
    <location>
        <begin position="2"/>
        <end position="62"/>
    </location>
</feature>
<dbReference type="PANTHER" id="PTHR30055">
    <property type="entry name" value="HTH-TYPE TRANSCRIPTIONAL REGULATOR RUTR"/>
    <property type="match status" value="1"/>
</dbReference>
<dbReference type="SUPFAM" id="SSF46689">
    <property type="entry name" value="Homeodomain-like"/>
    <property type="match status" value="1"/>
</dbReference>
<gene>
    <name evidence="5" type="ORF">D7318_14930</name>
    <name evidence="4" type="ORF">D7319_13625</name>
</gene>
<dbReference type="Gene3D" id="1.10.357.10">
    <property type="entry name" value="Tetracycline Repressor, domain 2"/>
    <property type="match status" value="1"/>
</dbReference>
<dbReference type="PANTHER" id="PTHR30055:SF146">
    <property type="entry name" value="HTH-TYPE TRANSCRIPTIONAL DUAL REGULATOR CECR"/>
    <property type="match status" value="1"/>
</dbReference>
<dbReference type="InterPro" id="IPR001647">
    <property type="entry name" value="HTH_TetR"/>
</dbReference>
<dbReference type="OrthoDB" id="4371863at2"/>
<comment type="caution">
    <text evidence="4">The sequence shown here is derived from an EMBL/GenBank/DDBJ whole genome shotgun (WGS) entry which is preliminary data.</text>
</comment>
<dbReference type="EMBL" id="RBDY01000009">
    <property type="protein sequence ID" value="RKN22838.1"/>
    <property type="molecule type" value="Genomic_DNA"/>
</dbReference>
<accession>A0A3A9W6Y8</accession>
<evidence type="ECO:0000256" key="1">
    <source>
        <dbReference type="ARBA" id="ARBA00023125"/>
    </source>
</evidence>
<feature type="DNA-binding region" description="H-T-H motif" evidence="2">
    <location>
        <begin position="25"/>
        <end position="44"/>
    </location>
</feature>
<dbReference type="PROSITE" id="PS50977">
    <property type="entry name" value="HTH_TETR_2"/>
    <property type="match status" value="1"/>
</dbReference>
<dbReference type="Proteomes" id="UP000275024">
    <property type="component" value="Unassembled WGS sequence"/>
</dbReference>
<dbReference type="GO" id="GO:0000976">
    <property type="term" value="F:transcription cis-regulatory region binding"/>
    <property type="evidence" value="ECO:0007669"/>
    <property type="project" value="TreeGrafter"/>
</dbReference>
<evidence type="ECO:0000259" key="3">
    <source>
        <dbReference type="PROSITE" id="PS50977"/>
    </source>
</evidence>
<dbReference type="EMBL" id="RBDX01000009">
    <property type="protein sequence ID" value="RKN08971.1"/>
    <property type="molecule type" value="Genomic_DNA"/>
</dbReference>
<dbReference type="Pfam" id="PF00440">
    <property type="entry name" value="TetR_N"/>
    <property type="match status" value="1"/>
</dbReference>
<sequence>MPTARDSLLRAASEAVERRSWQLVRMVEVAAAAGVSRQTLYNEFGDKAGLGAALAERRTTAFLDGFAAFCAERRERPPDEALAAAGEWIVRAAGGDRVVRASLTGCRCGGPPAAVIGPGDLVARLTERARHALPSAGPACCETAIRVAISHLVAPPD</sequence>
<dbReference type="Proteomes" id="UP000268652">
    <property type="component" value="Unassembled WGS sequence"/>
</dbReference>
<evidence type="ECO:0000313" key="4">
    <source>
        <dbReference type="EMBL" id="RKN08971.1"/>
    </source>
</evidence>
<evidence type="ECO:0000313" key="5">
    <source>
        <dbReference type="EMBL" id="RKN22838.1"/>
    </source>
</evidence>
<name>A0A3A9W6Y8_9ACTN</name>
<evidence type="ECO:0000313" key="7">
    <source>
        <dbReference type="Proteomes" id="UP000275024"/>
    </source>
</evidence>
<protein>
    <submittedName>
        <fullName evidence="4">TetR/AcrR family transcriptional regulator</fullName>
    </submittedName>
</protein>
<evidence type="ECO:0000313" key="6">
    <source>
        <dbReference type="Proteomes" id="UP000268652"/>
    </source>
</evidence>
<dbReference type="RefSeq" id="WP_120697572.1">
    <property type="nucleotide sequence ID" value="NZ_RBDX01000009.1"/>
</dbReference>
<keyword evidence="6" id="KW-1185">Reference proteome</keyword>
<reference evidence="6 7" key="1">
    <citation type="submission" date="2018-09" db="EMBL/GenBank/DDBJ databases">
        <title>Streptomyces sp. nov. DS1-2, an endophytic actinomycete isolated from roots of Dendrobium scabrilingue.</title>
        <authorList>
            <person name="Kuncharoen N."/>
            <person name="Kudo T."/>
            <person name="Ohkuma M."/>
            <person name="Yuki M."/>
            <person name="Tanasupawat S."/>
        </authorList>
    </citation>
    <scope>NUCLEOTIDE SEQUENCE [LARGE SCALE GENOMIC DNA]</scope>
    <source>
        <strain evidence="4 7">AZ1-7</strain>
        <strain evidence="5 6">DS1-2</strain>
    </source>
</reference>
<dbReference type="AlphaFoldDB" id="A0A3A9W6Y8"/>
<proteinExistence type="predicted"/>
<dbReference type="InterPro" id="IPR009057">
    <property type="entry name" value="Homeodomain-like_sf"/>
</dbReference>